<accession>A0AAU9P6R7</accession>
<reference evidence="2 3" key="1">
    <citation type="submission" date="2022-01" db="EMBL/GenBank/DDBJ databases">
        <authorList>
            <person name="Xiong W."/>
            <person name="Schranz E."/>
        </authorList>
    </citation>
    <scope>NUCLEOTIDE SEQUENCE [LARGE SCALE GENOMIC DNA]</scope>
</reference>
<sequence>MQSLPIDISIRLLYPTESSPLIHFKSLRKHYFLSQFLLPRSGTFRQTNRLELKRCSFTQEHYEEWNDEDCVDVDAFLVQKRNLIPVPVNDVKILRQEEENVFTNDIVEFLNKIIDEPEILPQVPEVEETGNSCDLKDFLEMDDLVGPQTGITDSIPEFGSLAEFDFYHELISGFVEYGPENSGLGSEVLNHGNDEFQISCDLWDYNNHGDNSITTTQTTQQAISHPSSGFKGNESPTSPLLSSFMIAKELTTFGKQEETLWL</sequence>
<protein>
    <submittedName>
        <fullName evidence="2">Uncharacterized protein</fullName>
    </submittedName>
</protein>
<name>A0AAU9P6R7_9ASTR</name>
<evidence type="ECO:0000313" key="2">
    <source>
        <dbReference type="EMBL" id="CAH1445831.1"/>
    </source>
</evidence>
<dbReference type="AlphaFoldDB" id="A0AAU9P6R7"/>
<evidence type="ECO:0000256" key="1">
    <source>
        <dbReference type="SAM" id="MobiDB-lite"/>
    </source>
</evidence>
<evidence type="ECO:0000313" key="3">
    <source>
        <dbReference type="Proteomes" id="UP001157418"/>
    </source>
</evidence>
<feature type="region of interest" description="Disordered" evidence="1">
    <location>
        <begin position="216"/>
        <end position="235"/>
    </location>
</feature>
<proteinExistence type="predicted"/>
<keyword evidence="3" id="KW-1185">Reference proteome</keyword>
<gene>
    <name evidence="2" type="ORF">LVIROSA_LOCUS31567</name>
</gene>
<dbReference type="EMBL" id="CAKMRJ010005523">
    <property type="protein sequence ID" value="CAH1445831.1"/>
    <property type="molecule type" value="Genomic_DNA"/>
</dbReference>
<comment type="caution">
    <text evidence="2">The sequence shown here is derived from an EMBL/GenBank/DDBJ whole genome shotgun (WGS) entry which is preliminary data.</text>
</comment>
<dbReference type="Proteomes" id="UP001157418">
    <property type="component" value="Unassembled WGS sequence"/>
</dbReference>
<organism evidence="2 3">
    <name type="scientific">Lactuca virosa</name>
    <dbReference type="NCBI Taxonomy" id="75947"/>
    <lineage>
        <taxon>Eukaryota</taxon>
        <taxon>Viridiplantae</taxon>
        <taxon>Streptophyta</taxon>
        <taxon>Embryophyta</taxon>
        <taxon>Tracheophyta</taxon>
        <taxon>Spermatophyta</taxon>
        <taxon>Magnoliopsida</taxon>
        <taxon>eudicotyledons</taxon>
        <taxon>Gunneridae</taxon>
        <taxon>Pentapetalae</taxon>
        <taxon>asterids</taxon>
        <taxon>campanulids</taxon>
        <taxon>Asterales</taxon>
        <taxon>Asteraceae</taxon>
        <taxon>Cichorioideae</taxon>
        <taxon>Cichorieae</taxon>
        <taxon>Lactucinae</taxon>
        <taxon>Lactuca</taxon>
    </lineage>
</organism>